<sequence>MSERGGRWRNAADLGPPPRWLNCPRKGSVIAEKFLPFKTPLSSVYDSQVPEASRFPPSMLVAAIARYKLKMGLWIDLTNTSRFYNKEEVEAAGINYLKLQCRGHGECPSAEQTQTFLQICRNFISKHPLEIIGVHCTHGFNRTGFLIAAYLVENMSWSVEAAVKAIAMARPPGIYKADYLRELFSRYGDVADTVPAPPRPDWCIEEDSVDLDDDGNPLDSGQDEGGEGHTRRRKEFRKKNPTFMEGVPGVTPIATQPKLIQIQRKCQDMCHWNSSGFPGSQPVSMDIENLDLLRQKPYKVSWKADGTRYMMLIDGEGEVYFVDRDNCVFQVAGLIFPRRKDPMGHIQDTLVDGEMIIDKADGQDVPRYLIYDIIRFEGKEVGKTDFNVRLICISKEICEPRKQAMRDGRIDRNNEPFGVRQKEFWDVTCAESLLGEKFSRNMSHEVDGLIFQPVPDEYTCGRTMSVLKWKPPHLNSVDFRLKIVKECGQGLLPKSLGHLYVGSYDQPIAVIKVTKQIKALDNKIIECKYENDQWVLLRERTDKSFPNSYSTAMGVMKSIKHPVTKEILLGFIRDHRWQNPQKRMVCLDRDLMPPPKMAR</sequence>
<evidence type="ECO:0000256" key="4">
    <source>
        <dbReference type="ARBA" id="ARBA00022695"/>
    </source>
</evidence>
<dbReference type="PIRSF" id="PIRSF036958">
    <property type="entry name" value="mRNA_capping_HCE"/>
    <property type="match status" value="1"/>
</dbReference>
<feature type="binding site" evidence="13">
    <location>
        <position position="308"/>
    </location>
    <ligand>
        <name>GTP</name>
        <dbReference type="ChEBI" id="CHEBI:37565"/>
    </ligand>
</feature>
<evidence type="ECO:0000256" key="7">
    <source>
        <dbReference type="ARBA" id="ARBA00023134"/>
    </source>
</evidence>
<dbReference type="InterPro" id="IPR000387">
    <property type="entry name" value="Tyr_Pase_dom"/>
</dbReference>
<dbReference type="Gene3D" id="3.30.1490.430">
    <property type="match status" value="1"/>
</dbReference>
<evidence type="ECO:0000313" key="16">
    <source>
        <dbReference type="EMBL" id="MBY08463.1"/>
    </source>
</evidence>
<dbReference type="FunFam" id="2.40.50.140:FF:000111">
    <property type="entry name" value="mRNA-capping enzyme"/>
    <property type="match status" value="1"/>
</dbReference>
<evidence type="ECO:0000256" key="5">
    <source>
        <dbReference type="ARBA" id="ARBA00022741"/>
    </source>
</evidence>
<dbReference type="GO" id="GO:0004484">
    <property type="term" value="F:mRNA guanylyltransferase activity"/>
    <property type="evidence" value="ECO:0007669"/>
    <property type="project" value="UniProtKB-UniRule"/>
</dbReference>
<evidence type="ECO:0000256" key="6">
    <source>
        <dbReference type="ARBA" id="ARBA00023042"/>
    </source>
</evidence>
<dbReference type="CDD" id="cd07895">
    <property type="entry name" value="Adenylation_mRNA_capping"/>
    <property type="match status" value="1"/>
</dbReference>
<evidence type="ECO:0000256" key="12">
    <source>
        <dbReference type="PIRSR" id="PIRSR036958-2"/>
    </source>
</evidence>
<evidence type="ECO:0000256" key="11">
    <source>
        <dbReference type="PIRSR" id="PIRSR036958-1"/>
    </source>
</evidence>
<dbReference type="GO" id="GO:0140818">
    <property type="term" value="F:mRNA 5'-triphosphate monophosphatase activity"/>
    <property type="evidence" value="ECO:0007669"/>
    <property type="project" value="UniProtKB-EC"/>
</dbReference>
<dbReference type="PANTHER" id="PTHR10367:SF17">
    <property type="entry name" value="MRNA-CAPPING ENZYME"/>
    <property type="match status" value="1"/>
</dbReference>
<organism evidence="16">
    <name type="scientific">Ornithodoros turicata</name>
    <dbReference type="NCBI Taxonomy" id="34597"/>
    <lineage>
        <taxon>Eukaryota</taxon>
        <taxon>Metazoa</taxon>
        <taxon>Ecdysozoa</taxon>
        <taxon>Arthropoda</taxon>
        <taxon>Chelicerata</taxon>
        <taxon>Arachnida</taxon>
        <taxon>Acari</taxon>
        <taxon>Parasitiformes</taxon>
        <taxon>Ixodida</taxon>
        <taxon>Ixodoidea</taxon>
        <taxon>Argasidae</taxon>
        <taxon>Ornithodorinae</taxon>
        <taxon>Ornithodoros</taxon>
    </lineage>
</organism>
<keyword evidence="6 10" id="KW-0506">mRNA capping</keyword>
<feature type="active site" description="Phosphocysteine intermediate" evidence="11">
    <location>
        <position position="136"/>
    </location>
</feature>
<evidence type="ECO:0000259" key="15">
    <source>
        <dbReference type="PROSITE" id="PS50056"/>
    </source>
</evidence>
<keyword evidence="5 10" id="KW-0547">Nucleotide-binding</keyword>
<feature type="binding site" evidence="13">
    <location>
        <begin position="352"/>
        <end position="354"/>
    </location>
    <ligand>
        <name>GTP</name>
        <dbReference type="ChEBI" id="CHEBI:37565"/>
    </ligand>
</feature>
<dbReference type="PROSITE" id="PS00383">
    <property type="entry name" value="TYR_PHOSPHATASE_1"/>
    <property type="match status" value="1"/>
</dbReference>
<keyword evidence="7 10" id="KW-0342">GTP-binding</keyword>
<keyword evidence="2 10" id="KW-0507">mRNA processing</keyword>
<evidence type="ECO:0000256" key="9">
    <source>
        <dbReference type="ARBA" id="ARBA00044624"/>
    </source>
</evidence>
<dbReference type="EC" id="2.7.7.50" evidence="10"/>
<dbReference type="EC" id="3.6.1.74" evidence="10"/>
<dbReference type="InterPro" id="IPR012340">
    <property type="entry name" value="NA-bd_OB-fold"/>
</dbReference>
<proteinExistence type="inferred from homology"/>
<dbReference type="Pfam" id="PF00782">
    <property type="entry name" value="DSPc"/>
    <property type="match status" value="1"/>
</dbReference>
<keyword evidence="8 10" id="KW-0539">Nucleus</keyword>
<dbReference type="CDD" id="cd17664">
    <property type="entry name" value="Mce1_N"/>
    <property type="match status" value="1"/>
</dbReference>
<feature type="binding site" evidence="13">
    <location>
        <position position="324"/>
    </location>
    <ligand>
        <name>GTP</name>
        <dbReference type="ChEBI" id="CHEBI:37565"/>
    </ligand>
</feature>
<dbReference type="SUPFAM" id="SSF56091">
    <property type="entry name" value="DNA ligase/mRNA capping enzyme, catalytic domain"/>
    <property type="match status" value="1"/>
</dbReference>
<dbReference type="GO" id="GO:0004651">
    <property type="term" value="F:polynucleotide 5'-phosphatase activity"/>
    <property type="evidence" value="ECO:0007669"/>
    <property type="project" value="UniProtKB-UniRule"/>
</dbReference>
<comment type="function">
    <text evidence="10">Bifunctional mRNA-capping enzyme exhibiting RNA 5'-triphosphate monophosphatase activity in the N-terminal part and mRNA guanylyltransferase activity in the C-terminal part. Catalyzes the first two steps of cap formation: by removing the gamma-phosphate from the 5'-triphosphate end of nascent mRNA to yield a diphosphate end, and by transferring the GMP moiety of GTP to the 5'-diphosphate terminus of RNA via a covalent enzyme-GMP reaction intermediate.</text>
</comment>
<comment type="catalytic activity">
    <reaction evidence="9">
        <text>a 5'-end diphospho-ribonucleoside in mRNA + GTP + H(+) = a 5'-end (5'-triphosphoguanosine)-ribonucleoside in mRNA + diphosphate</text>
        <dbReference type="Rhea" id="RHEA:67012"/>
        <dbReference type="Rhea" id="RHEA-COMP:17165"/>
        <dbReference type="Rhea" id="RHEA-COMP:17166"/>
        <dbReference type="ChEBI" id="CHEBI:15378"/>
        <dbReference type="ChEBI" id="CHEBI:33019"/>
        <dbReference type="ChEBI" id="CHEBI:37565"/>
        <dbReference type="ChEBI" id="CHEBI:167616"/>
        <dbReference type="ChEBI" id="CHEBI:167617"/>
        <dbReference type="EC" id="2.7.7.50"/>
    </reaction>
    <physiologicalReaction direction="left-to-right" evidence="9">
        <dbReference type="Rhea" id="RHEA:67013"/>
    </physiologicalReaction>
</comment>
<dbReference type="GO" id="GO:0005634">
    <property type="term" value="C:nucleus"/>
    <property type="evidence" value="ECO:0007669"/>
    <property type="project" value="UniProtKB-SubCell"/>
</dbReference>
<dbReference type="Gene3D" id="2.40.50.140">
    <property type="entry name" value="Nucleic acid-binding proteins"/>
    <property type="match status" value="1"/>
</dbReference>
<evidence type="ECO:0000256" key="14">
    <source>
        <dbReference type="SAM" id="MobiDB-lite"/>
    </source>
</evidence>
<dbReference type="AlphaFoldDB" id="A0A2R5LG19"/>
<dbReference type="InterPro" id="IPR016130">
    <property type="entry name" value="Tyr_Pase_AS"/>
</dbReference>
<evidence type="ECO:0000256" key="13">
    <source>
        <dbReference type="PIRSR" id="PIRSR036958-3"/>
    </source>
</evidence>
<name>A0A2R5LG19_9ACAR</name>
<comment type="similarity">
    <text evidence="10">In the N-terminal section; belongs to the non-receptor class of the protein-tyrosine phosphatase family.</text>
</comment>
<keyword evidence="3 10" id="KW-0808">Transferase</keyword>
<dbReference type="PROSITE" id="PS50056">
    <property type="entry name" value="TYR_PHOSPHATASE_2"/>
    <property type="match status" value="1"/>
</dbReference>
<dbReference type="InterPro" id="IPR051029">
    <property type="entry name" value="mRNA_Capping_Enz/RNA_Phosphat"/>
</dbReference>
<dbReference type="FunFam" id="3.90.190.10:FF:000040">
    <property type="entry name" value="mRNA-capping enzyme"/>
    <property type="match status" value="1"/>
</dbReference>
<feature type="region of interest" description="Disordered" evidence="14">
    <location>
        <begin position="210"/>
        <end position="240"/>
    </location>
</feature>
<dbReference type="SUPFAM" id="SSF50249">
    <property type="entry name" value="Nucleic acid-binding proteins"/>
    <property type="match status" value="1"/>
</dbReference>
<comment type="subcellular location">
    <subcellularLocation>
        <location evidence="1 10">Nucleus</location>
    </subcellularLocation>
</comment>
<protein>
    <recommendedName>
        <fullName evidence="10">mRNA-capping enzyme</fullName>
    </recommendedName>
    <domain>
        <recommendedName>
            <fullName evidence="10">mRNA 5'-triphosphate monophosphatase</fullName>
            <ecNumber evidence="10">3.6.1.74</ecNumber>
        </recommendedName>
        <alternativeName>
            <fullName evidence="10">mRNA 5'-phosphatase</fullName>
        </alternativeName>
    </domain>
    <domain>
        <recommendedName>
            <fullName evidence="10">mRNA guanylyltransferase</fullName>
            <ecNumber evidence="10">2.7.7.50</ecNumber>
        </recommendedName>
        <alternativeName>
            <fullName evidence="10">GTP--RNA guanylyltransferase</fullName>
            <shortName evidence="10">GTase</shortName>
        </alternativeName>
    </domain>
</protein>
<dbReference type="EMBL" id="GGLE01004337">
    <property type="protein sequence ID" value="MBY08463.1"/>
    <property type="molecule type" value="Transcribed_RNA"/>
</dbReference>
<feature type="compositionally biased region" description="Basic residues" evidence="14">
    <location>
        <begin position="230"/>
        <end position="240"/>
    </location>
</feature>
<dbReference type="InterPro" id="IPR001339">
    <property type="entry name" value="mRNA_cap_enzyme_adenylation"/>
</dbReference>
<dbReference type="InterPro" id="IPR017074">
    <property type="entry name" value="mRNA_cap_enz_bifunc"/>
</dbReference>
<feature type="active site" description="N6-GMP-lysine intermediate" evidence="12">
    <location>
        <position position="303"/>
    </location>
</feature>
<reference evidence="16" key="1">
    <citation type="submission" date="2018-03" db="EMBL/GenBank/DDBJ databases">
        <title>The relapsing fever spirochete Borrelia turicatae persists in the highly oxidative environment of its soft-bodied tick vector.</title>
        <authorList>
            <person name="Bourret T.J."/>
            <person name="Boyle W.K."/>
            <person name="Valenzuela J.G."/>
            <person name="Oliveira F."/>
            <person name="Lopez J.E."/>
        </authorList>
    </citation>
    <scope>NUCLEOTIDE SEQUENCE</scope>
    <source>
        <strain evidence="16">Kansas strain/isolate</strain>
        <tissue evidence="16">Salivary glands</tissue>
    </source>
</reference>
<comment type="catalytic activity">
    <reaction evidence="10">
        <text>a 5'-end triphospho-ribonucleoside in mRNA + H2O = a 5'-end diphospho-ribonucleoside in mRNA + phosphate + H(+)</text>
        <dbReference type="Rhea" id="RHEA:67004"/>
        <dbReference type="Rhea" id="RHEA-COMP:17164"/>
        <dbReference type="Rhea" id="RHEA-COMP:17165"/>
        <dbReference type="ChEBI" id="CHEBI:15377"/>
        <dbReference type="ChEBI" id="CHEBI:15378"/>
        <dbReference type="ChEBI" id="CHEBI:43474"/>
        <dbReference type="ChEBI" id="CHEBI:167616"/>
        <dbReference type="ChEBI" id="CHEBI:167618"/>
        <dbReference type="EC" id="3.6.1.74"/>
    </reaction>
</comment>
<evidence type="ECO:0000256" key="1">
    <source>
        <dbReference type="ARBA" id="ARBA00004123"/>
    </source>
</evidence>
<feature type="binding site" evidence="13">
    <location>
        <begin position="468"/>
        <end position="470"/>
    </location>
    <ligand>
        <name>GTP</name>
        <dbReference type="ChEBI" id="CHEBI:37565"/>
    </ligand>
</feature>
<feature type="compositionally biased region" description="Acidic residues" evidence="14">
    <location>
        <begin position="210"/>
        <end position="225"/>
    </location>
</feature>
<evidence type="ECO:0000256" key="3">
    <source>
        <dbReference type="ARBA" id="ARBA00022679"/>
    </source>
</evidence>
<dbReference type="Gene3D" id="3.90.190.10">
    <property type="entry name" value="Protein tyrosine phosphatase superfamily"/>
    <property type="match status" value="1"/>
</dbReference>
<dbReference type="InterPro" id="IPR013846">
    <property type="entry name" value="mRNA_cap_enzyme_C"/>
</dbReference>
<dbReference type="SUPFAM" id="SSF52799">
    <property type="entry name" value="(Phosphotyrosine protein) phosphatases II"/>
    <property type="match status" value="1"/>
</dbReference>
<dbReference type="Pfam" id="PF03919">
    <property type="entry name" value="mRNA_cap_C"/>
    <property type="match status" value="1"/>
</dbReference>
<dbReference type="InterPro" id="IPR000340">
    <property type="entry name" value="Dual-sp_phosphatase_cat-dom"/>
</dbReference>
<feature type="domain" description="Tyrosine specific protein phosphatases" evidence="15">
    <location>
        <begin position="114"/>
        <end position="181"/>
    </location>
</feature>
<dbReference type="GO" id="GO:0005525">
    <property type="term" value="F:GTP binding"/>
    <property type="evidence" value="ECO:0007669"/>
    <property type="project" value="UniProtKB-UniRule"/>
</dbReference>
<dbReference type="InterPro" id="IPR029021">
    <property type="entry name" value="Prot-tyrosine_phosphatase-like"/>
</dbReference>
<feature type="binding site" evidence="13">
    <location>
        <begin position="538"/>
        <end position="543"/>
    </location>
    <ligand>
        <name>GTP</name>
        <dbReference type="ChEBI" id="CHEBI:37565"/>
    </ligand>
</feature>
<dbReference type="Gene3D" id="3.30.470.30">
    <property type="entry name" value="DNA ligase/mRNA capping enzyme"/>
    <property type="match status" value="1"/>
</dbReference>
<evidence type="ECO:0000256" key="8">
    <source>
        <dbReference type="ARBA" id="ARBA00023242"/>
    </source>
</evidence>
<keyword evidence="4 10" id="KW-0548">Nucleotidyltransferase</keyword>
<evidence type="ECO:0000256" key="2">
    <source>
        <dbReference type="ARBA" id="ARBA00022664"/>
    </source>
</evidence>
<dbReference type="Pfam" id="PF01331">
    <property type="entry name" value="mRNA_cap_enzyme"/>
    <property type="match status" value="1"/>
</dbReference>
<comment type="similarity">
    <text evidence="10">In the C-terminal section; belongs to the eukaryotic GTase family.</text>
</comment>
<dbReference type="GO" id="GO:0005524">
    <property type="term" value="F:ATP binding"/>
    <property type="evidence" value="ECO:0007669"/>
    <property type="project" value="InterPro"/>
</dbReference>
<accession>A0A2R5LG19</accession>
<dbReference type="FunFam" id="3.30.470.30:FF:000040">
    <property type="entry name" value="mRNA-capping enzyme"/>
    <property type="match status" value="1"/>
</dbReference>
<evidence type="ECO:0000256" key="10">
    <source>
        <dbReference type="PIRNR" id="PIRNR036958"/>
    </source>
</evidence>
<dbReference type="PANTHER" id="PTHR10367">
    <property type="entry name" value="MRNA-CAPPING ENZYME"/>
    <property type="match status" value="1"/>
</dbReference>
<dbReference type="GO" id="GO:0006370">
    <property type="term" value="P:7-methylguanosine mRNA capping"/>
    <property type="evidence" value="ECO:0007669"/>
    <property type="project" value="UniProtKB-UniRule"/>
</dbReference>
<keyword evidence="10" id="KW-0378">Hydrolase</keyword>
<dbReference type="GO" id="GO:0004721">
    <property type="term" value="F:phosphoprotein phosphatase activity"/>
    <property type="evidence" value="ECO:0007669"/>
    <property type="project" value="UniProtKB-UniRule"/>
</dbReference>